<keyword evidence="3" id="KW-0963">Cytoplasm</keyword>
<dbReference type="InterPro" id="IPR016185">
    <property type="entry name" value="PreATP-grasp_dom_sf"/>
</dbReference>
<dbReference type="SUPFAM" id="SSF52440">
    <property type="entry name" value="PreATP-grasp domain"/>
    <property type="match status" value="1"/>
</dbReference>
<dbReference type="GO" id="GO:0071555">
    <property type="term" value="P:cell wall organization"/>
    <property type="evidence" value="ECO:0007669"/>
    <property type="project" value="UniProtKB-KW"/>
</dbReference>
<sequence length="364" mass="40696">MDTKHLRIAFVYDSKADQIARGCTEEEASAYSSTVFIESVTQSLQRLGHEVIDVGHVRNLARRLVQGEGDHWDMVFTISEGVFGNAKEVQVPALLDAYQIPYTFSDAACLAVAADKAKTKMILQHHNIPTLPFFLIPHREAASPENLQKWLSKSGLEVFKEKPLFIKPTCEGGSNGINHKNKLTSFGDLVQKVTDMRIRFPRQDLMVETFADGREFTVAIIGNGNQAKVLGVLEFLRLPSKADSEEDNIDFATYKVKSVATAVWFQIVNVTHEDSDEVREAARIGLETFQVLDCRDLGRIDIRSVGRGVGARPQVLEINSIPGLRPDNSHVPILAEQEGWTYDELIAMLVSQTMERSDRKRVSN</sequence>
<name>A0AAV9X1N3_9PEZI</name>
<dbReference type="InterPro" id="IPR013815">
    <property type="entry name" value="ATP_grasp_subdomain_1"/>
</dbReference>
<dbReference type="Pfam" id="PF07478">
    <property type="entry name" value="Dala_Dala_lig_C"/>
    <property type="match status" value="1"/>
</dbReference>
<dbReference type="Gene3D" id="3.30.470.20">
    <property type="entry name" value="ATP-grasp fold, B domain"/>
    <property type="match status" value="1"/>
</dbReference>
<dbReference type="PROSITE" id="PS50975">
    <property type="entry name" value="ATP_GRASP"/>
    <property type="match status" value="1"/>
</dbReference>
<dbReference type="Gene3D" id="3.40.50.20">
    <property type="match status" value="1"/>
</dbReference>
<evidence type="ECO:0000256" key="6">
    <source>
        <dbReference type="ARBA" id="ARBA00022840"/>
    </source>
</evidence>
<dbReference type="InterPro" id="IPR011095">
    <property type="entry name" value="Dala_Dala_lig_C"/>
</dbReference>
<dbReference type="SUPFAM" id="SSF56059">
    <property type="entry name" value="Glutathione synthetase ATP-binding domain-like"/>
    <property type="match status" value="1"/>
</dbReference>
<dbReference type="Gene3D" id="3.30.1490.20">
    <property type="entry name" value="ATP-grasp fold, A domain"/>
    <property type="match status" value="1"/>
</dbReference>
<evidence type="ECO:0000256" key="3">
    <source>
        <dbReference type="ARBA" id="ARBA00022490"/>
    </source>
</evidence>
<keyword evidence="5 10" id="KW-0547">Nucleotide-binding</keyword>
<proteinExistence type="inferred from homology"/>
<dbReference type="Proteomes" id="UP001365542">
    <property type="component" value="Unassembled WGS sequence"/>
</dbReference>
<evidence type="ECO:0000259" key="11">
    <source>
        <dbReference type="PROSITE" id="PS50975"/>
    </source>
</evidence>
<comment type="caution">
    <text evidence="12">The sequence shown here is derived from an EMBL/GenBank/DDBJ whole genome shotgun (WGS) entry which is preliminary data.</text>
</comment>
<protein>
    <recommendedName>
        <fullName evidence="11">ATP-grasp domain-containing protein</fullName>
    </recommendedName>
</protein>
<keyword evidence="13" id="KW-1185">Reference proteome</keyword>
<keyword evidence="7" id="KW-0133">Cell shape</keyword>
<dbReference type="InterPro" id="IPR011761">
    <property type="entry name" value="ATP-grasp"/>
</dbReference>
<dbReference type="PROSITE" id="PS00844">
    <property type="entry name" value="DALA_DALA_LIGASE_2"/>
    <property type="match status" value="1"/>
</dbReference>
<dbReference type="PANTHER" id="PTHR23132">
    <property type="entry name" value="D-ALANINE--D-ALANINE LIGASE"/>
    <property type="match status" value="1"/>
</dbReference>
<evidence type="ECO:0000256" key="5">
    <source>
        <dbReference type="ARBA" id="ARBA00022741"/>
    </source>
</evidence>
<gene>
    <name evidence="12" type="ORF">TWF694_004548</name>
</gene>
<evidence type="ECO:0000256" key="4">
    <source>
        <dbReference type="ARBA" id="ARBA00022598"/>
    </source>
</evidence>
<dbReference type="AlphaFoldDB" id="A0AAV9X1N3"/>
<evidence type="ECO:0000313" key="13">
    <source>
        <dbReference type="Proteomes" id="UP001365542"/>
    </source>
</evidence>
<feature type="domain" description="ATP-grasp" evidence="11">
    <location>
        <begin position="120"/>
        <end position="351"/>
    </location>
</feature>
<dbReference type="GO" id="GO:0046872">
    <property type="term" value="F:metal ion binding"/>
    <property type="evidence" value="ECO:0007669"/>
    <property type="project" value="InterPro"/>
</dbReference>
<keyword evidence="8" id="KW-0573">Peptidoglycan synthesis</keyword>
<keyword evidence="9" id="KW-0961">Cell wall biogenesis/degradation</keyword>
<evidence type="ECO:0000313" key="12">
    <source>
        <dbReference type="EMBL" id="KAK6527564.1"/>
    </source>
</evidence>
<evidence type="ECO:0000256" key="10">
    <source>
        <dbReference type="PROSITE-ProRule" id="PRU00409"/>
    </source>
</evidence>
<dbReference type="GO" id="GO:0008360">
    <property type="term" value="P:regulation of cell shape"/>
    <property type="evidence" value="ECO:0007669"/>
    <property type="project" value="UniProtKB-KW"/>
</dbReference>
<dbReference type="GO" id="GO:0008716">
    <property type="term" value="F:D-alanine-D-alanine ligase activity"/>
    <property type="evidence" value="ECO:0007669"/>
    <property type="project" value="InterPro"/>
</dbReference>
<keyword evidence="6 10" id="KW-0067">ATP-binding</keyword>
<organism evidence="12 13">
    <name type="scientific">Orbilia ellipsospora</name>
    <dbReference type="NCBI Taxonomy" id="2528407"/>
    <lineage>
        <taxon>Eukaryota</taxon>
        <taxon>Fungi</taxon>
        <taxon>Dikarya</taxon>
        <taxon>Ascomycota</taxon>
        <taxon>Pezizomycotina</taxon>
        <taxon>Orbiliomycetes</taxon>
        <taxon>Orbiliales</taxon>
        <taxon>Orbiliaceae</taxon>
        <taxon>Orbilia</taxon>
    </lineage>
</organism>
<evidence type="ECO:0000256" key="1">
    <source>
        <dbReference type="ARBA" id="ARBA00004496"/>
    </source>
</evidence>
<evidence type="ECO:0000256" key="9">
    <source>
        <dbReference type="ARBA" id="ARBA00023316"/>
    </source>
</evidence>
<dbReference type="PANTHER" id="PTHR23132:SF23">
    <property type="entry name" value="D-ALANINE--D-ALANINE LIGASE B"/>
    <property type="match status" value="1"/>
</dbReference>
<comment type="similarity">
    <text evidence="2">Belongs to the D-alanine--D-alanine ligase family.</text>
</comment>
<evidence type="ECO:0000256" key="8">
    <source>
        <dbReference type="ARBA" id="ARBA00022984"/>
    </source>
</evidence>
<dbReference type="GO" id="GO:0005737">
    <property type="term" value="C:cytoplasm"/>
    <property type="evidence" value="ECO:0007669"/>
    <property type="project" value="UniProtKB-SubCell"/>
</dbReference>
<dbReference type="InterPro" id="IPR000291">
    <property type="entry name" value="D-Ala_lig_Van_CS"/>
</dbReference>
<reference evidence="12 13" key="1">
    <citation type="submission" date="2019-10" db="EMBL/GenBank/DDBJ databases">
        <authorList>
            <person name="Palmer J.M."/>
        </authorList>
    </citation>
    <scope>NUCLEOTIDE SEQUENCE [LARGE SCALE GENOMIC DNA]</scope>
    <source>
        <strain evidence="12 13">TWF694</strain>
    </source>
</reference>
<evidence type="ECO:0000256" key="7">
    <source>
        <dbReference type="ARBA" id="ARBA00022960"/>
    </source>
</evidence>
<comment type="subcellular location">
    <subcellularLocation>
        <location evidence="1">Cytoplasm</location>
    </subcellularLocation>
</comment>
<evidence type="ECO:0000256" key="2">
    <source>
        <dbReference type="ARBA" id="ARBA00010871"/>
    </source>
</evidence>
<dbReference type="GO" id="GO:0005524">
    <property type="term" value="F:ATP binding"/>
    <property type="evidence" value="ECO:0007669"/>
    <property type="project" value="UniProtKB-UniRule"/>
</dbReference>
<accession>A0AAV9X1N3</accession>
<keyword evidence="4" id="KW-0436">Ligase</keyword>
<dbReference type="EMBL" id="JAVHJO010000015">
    <property type="protein sequence ID" value="KAK6527564.1"/>
    <property type="molecule type" value="Genomic_DNA"/>
</dbReference>